<dbReference type="PANTHER" id="PTHR18919">
    <property type="entry name" value="ACETYL-COA C-ACYLTRANSFERASE"/>
    <property type="match status" value="1"/>
</dbReference>
<evidence type="ECO:0000256" key="2">
    <source>
        <dbReference type="ARBA" id="ARBA00012705"/>
    </source>
</evidence>
<name>A0A494WTG4_9FIRM</name>
<evidence type="ECO:0000313" key="10">
    <source>
        <dbReference type="EMBL" id="RKO66658.1"/>
    </source>
</evidence>
<keyword evidence="4 7" id="KW-0012">Acyltransferase</keyword>
<evidence type="ECO:0000256" key="1">
    <source>
        <dbReference type="ARBA" id="ARBA00010982"/>
    </source>
</evidence>
<dbReference type="PANTHER" id="PTHR18919:SF107">
    <property type="entry name" value="ACETYL-COA ACETYLTRANSFERASE, CYTOSOLIC"/>
    <property type="match status" value="1"/>
</dbReference>
<dbReference type="CDD" id="cd00751">
    <property type="entry name" value="thiolase"/>
    <property type="match status" value="1"/>
</dbReference>
<reference evidence="10 11" key="1">
    <citation type="submission" date="2018-10" db="EMBL/GenBank/DDBJ databases">
        <authorList>
            <person name="Grouzdev D.S."/>
            <person name="Krutkina M.S."/>
            <person name="Tourova T.P."/>
            <person name="Nazina T.N."/>
        </authorList>
    </citation>
    <scope>NUCLEOTIDE SEQUENCE [LARGE SCALE GENOMIC DNA]</scope>
    <source>
        <strain evidence="10 11">435</strain>
    </source>
</reference>
<dbReference type="PIRSF" id="PIRSF000429">
    <property type="entry name" value="Ac-CoA_Ac_transf"/>
    <property type="match status" value="1"/>
</dbReference>
<evidence type="ECO:0000313" key="11">
    <source>
        <dbReference type="Proteomes" id="UP000271256"/>
    </source>
</evidence>
<dbReference type="InterPro" id="IPR016039">
    <property type="entry name" value="Thiolase-like"/>
</dbReference>
<evidence type="ECO:0000256" key="4">
    <source>
        <dbReference type="ARBA" id="ARBA00023315"/>
    </source>
</evidence>
<organism evidence="10 11">
    <name type="scientific">Desulfofundulus salinus</name>
    <dbReference type="NCBI Taxonomy" id="2419843"/>
    <lineage>
        <taxon>Bacteria</taxon>
        <taxon>Bacillati</taxon>
        <taxon>Bacillota</taxon>
        <taxon>Clostridia</taxon>
        <taxon>Eubacteriales</taxon>
        <taxon>Peptococcaceae</taxon>
        <taxon>Desulfofundulus</taxon>
    </lineage>
</organism>
<dbReference type="InterPro" id="IPR002155">
    <property type="entry name" value="Thiolase"/>
</dbReference>
<evidence type="ECO:0000256" key="7">
    <source>
        <dbReference type="RuleBase" id="RU003557"/>
    </source>
</evidence>
<feature type="active site" description="Proton acceptor" evidence="6">
    <location>
        <position position="392"/>
    </location>
</feature>
<feature type="domain" description="Thiolase N-terminal" evidence="8">
    <location>
        <begin position="8"/>
        <end position="267"/>
    </location>
</feature>
<dbReference type="PROSITE" id="PS00099">
    <property type="entry name" value="THIOLASE_3"/>
    <property type="match status" value="1"/>
</dbReference>
<gene>
    <name evidence="10" type="ORF">D7024_06670</name>
</gene>
<dbReference type="NCBIfam" id="TIGR01930">
    <property type="entry name" value="AcCoA-C-Actrans"/>
    <property type="match status" value="1"/>
</dbReference>
<dbReference type="Pfam" id="PF00108">
    <property type="entry name" value="Thiolase_N"/>
    <property type="match status" value="1"/>
</dbReference>
<dbReference type="Pfam" id="PF02803">
    <property type="entry name" value="Thiolase_C"/>
    <property type="match status" value="1"/>
</dbReference>
<feature type="domain" description="Thiolase C-terminal" evidence="9">
    <location>
        <begin position="276"/>
        <end position="404"/>
    </location>
</feature>
<evidence type="ECO:0000256" key="6">
    <source>
        <dbReference type="PIRSR" id="PIRSR000429-1"/>
    </source>
</evidence>
<keyword evidence="3 7" id="KW-0808">Transferase</keyword>
<evidence type="ECO:0000256" key="5">
    <source>
        <dbReference type="ARBA" id="ARBA00030755"/>
    </source>
</evidence>
<proteinExistence type="inferred from homology"/>
<feature type="active site" description="Proton acceptor" evidence="6">
    <location>
        <position position="362"/>
    </location>
</feature>
<evidence type="ECO:0000259" key="9">
    <source>
        <dbReference type="Pfam" id="PF02803"/>
    </source>
</evidence>
<dbReference type="EC" id="2.3.1.9" evidence="2"/>
<dbReference type="Gene3D" id="3.40.47.10">
    <property type="match status" value="2"/>
</dbReference>
<dbReference type="InterPro" id="IPR020617">
    <property type="entry name" value="Thiolase_C"/>
</dbReference>
<evidence type="ECO:0000259" key="8">
    <source>
        <dbReference type="Pfam" id="PF00108"/>
    </source>
</evidence>
<comment type="caution">
    <text evidence="10">The sequence shown here is derived from an EMBL/GenBank/DDBJ whole genome shotgun (WGS) entry which is preliminary data.</text>
</comment>
<accession>A0A494WTG4</accession>
<dbReference type="Proteomes" id="UP000271256">
    <property type="component" value="Unassembled WGS sequence"/>
</dbReference>
<sequence length="406" mass="42896">MSDNLNDIVVVSAVRTPFGRFGGSLKDIDCYDLGAVVMKEVLARVDLDAALVDEVFWGVGDTTCCKDPYTPVVARQSLLKAGLPPETPSCSLDKACVSAMSAANYGCRTIRAGEGEIIMAGGVTSFSTVPFLLRGQRFQGKKLGHLTLEDPLFELGYKDYAPVAKDAGEVALKHGIGREEQDAWAVRSHQRYGEAHAAGKFREEMMPLELPQKDGSTKVLDIDEQYRPGTTMEQLARLKPIYGSPTCTAGNSPGLNDGAAALLLTTRKKAKELGLEPLATILNMVSIATKPSLLAEGPAVAISKSLTRSGLSIDDVNLIEINEAFAAVTLVSTKMLAGGDTAKYKALQEKVNVNGGAIAIGHANTASGARIMMTLIYELRRRGGGIGVAAICGGLAQADAVLIKVG</sequence>
<dbReference type="InterPro" id="IPR020610">
    <property type="entry name" value="Thiolase_AS"/>
</dbReference>
<feature type="active site" description="Acyl-thioester intermediate" evidence="6">
    <location>
        <position position="96"/>
    </location>
</feature>
<dbReference type="InterPro" id="IPR020616">
    <property type="entry name" value="Thiolase_N"/>
</dbReference>
<dbReference type="EMBL" id="RBWE01000001">
    <property type="protein sequence ID" value="RKO66658.1"/>
    <property type="molecule type" value="Genomic_DNA"/>
</dbReference>
<dbReference type="RefSeq" id="WP_121451086.1">
    <property type="nucleotide sequence ID" value="NZ_RBWE01000001.1"/>
</dbReference>
<dbReference type="SUPFAM" id="SSF53901">
    <property type="entry name" value="Thiolase-like"/>
    <property type="match status" value="2"/>
</dbReference>
<dbReference type="OrthoDB" id="56116at2"/>
<protein>
    <recommendedName>
        <fullName evidence="2">acetyl-CoA C-acetyltransferase</fullName>
        <ecNumber evidence="2">2.3.1.9</ecNumber>
    </recommendedName>
    <alternativeName>
        <fullName evidence="5">Acetoacetyl-CoA thiolase</fullName>
    </alternativeName>
</protein>
<evidence type="ECO:0000256" key="3">
    <source>
        <dbReference type="ARBA" id="ARBA00022679"/>
    </source>
</evidence>
<dbReference type="GO" id="GO:0003985">
    <property type="term" value="F:acetyl-CoA C-acetyltransferase activity"/>
    <property type="evidence" value="ECO:0007669"/>
    <property type="project" value="UniProtKB-EC"/>
</dbReference>
<keyword evidence="11" id="KW-1185">Reference proteome</keyword>
<dbReference type="AlphaFoldDB" id="A0A494WTG4"/>
<comment type="similarity">
    <text evidence="1 7">Belongs to the thiolase-like superfamily. Thiolase family.</text>
</comment>